<keyword evidence="5 14" id="KW-0812">Transmembrane</keyword>
<gene>
    <name evidence="15" type="ORF">SO694_00006462</name>
</gene>
<proteinExistence type="inferred from homology"/>
<keyword evidence="4" id="KW-1003">Cell membrane</keyword>
<evidence type="ECO:0000256" key="11">
    <source>
        <dbReference type="ARBA" id="ARBA00023214"/>
    </source>
</evidence>
<dbReference type="InterPro" id="IPR006990">
    <property type="entry name" value="Tweety"/>
</dbReference>
<evidence type="ECO:0000256" key="7">
    <source>
        <dbReference type="ARBA" id="ARBA00023065"/>
    </source>
</evidence>
<evidence type="ECO:0000256" key="3">
    <source>
        <dbReference type="ARBA" id="ARBA00022448"/>
    </source>
</evidence>
<keyword evidence="7" id="KW-0406">Ion transport</keyword>
<dbReference type="EMBL" id="JBBJCI010000038">
    <property type="protein sequence ID" value="KAK7250140.1"/>
    <property type="molecule type" value="Genomic_DNA"/>
</dbReference>
<evidence type="ECO:0000256" key="14">
    <source>
        <dbReference type="SAM" id="Phobius"/>
    </source>
</evidence>
<keyword evidence="16" id="KW-1185">Reference proteome</keyword>
<evidence type="ECO:0000256" key="12">
    <source>
        <dbReference type="ARBA" id="ARBA00023303"/>
    </source>
</evidence>
<evidence type="ECO:0000256" key="10">
    <source>
        <dbReference type="ARBA" id="ARBA00023180"/>
    </source>
</evidence>
<evidence type="ECO:0000256" key="13">
    <source>
        <dbReference type="SAM" id="MobiDB-lite"/>
    </source>
</evidence>
<accession>A0ABR1GA24</accession>
<keyword evidence="12" id="KW-0407">Ion channel</keyword>
<comment type="subcellular location">
    <subcellularLocation>
        <location evidence="1">Cell membrane</location>
        <topology evidence="1">Multi-pass membrane protein</topology>
    </subcellularLocation>
</comment>
<evidence type="ECO:0000256" key="8">
    <source>
        <dbReference type="ARBA" id="ARBA00023136"/>
    </source>
</evidence>
<keyword evidence="10" id="KW-0325">Glycoprotein</keyword>
<feature type="compositionally biased region" description="Basic residues" evidence="13">
    <location>
        <begin position="428"/>
        <end position="457"/>
    </location>
</feature>
<keyword evidence="8 14" id="KW-0472">Membrane</keyword>
<evidence type="ECO:0000256" key="1">
    <source>
        <dbReference type="ARBA" id="ARBA00004651"/>
    </source>
</evidence>
<comment type="similarity">
    <text evidence="2">Belongs to the tweety family.</text>
</comment>
<feature type="transmembrane region" description="Helical" evidence="14">
    <location>
        <begin position="359"/>
        <end position="379"/>
    </location>
</feature>
<evidence type="ECO:0000313" key="16">
    <source>
        <dbReference type="Proteomes" id="UP001363151"/>
    </source>
</evidence>
<evidence type="ECO:0000256" key="9">
    <source>
        <dbReference type="ARBA" id="ARBA00023173"/>
    </source>
</evidence>
<feature type="transmembrane region" description="Helical" evidence="14">
    <location>
        <begin position="249"/>
        <end position="273"/>
    </location>
</feature>
<evidence type="ECO:0008006" key="17">
    <source>
        <dbReference type="Google" id="ProtNLM"/>
    </source>
</evidence>
<name>A0ABR1GA24_AURAN</name>
<feature type="transmembrane region" description="Helical" evidence="14">
    <location>
        <begin position="37"/>
        <end position="58"/>
    </location>
</feature>
<dbReference type="PANTHER" id="PTHR12424:SF8">
    <property type="entry name" value="PROTEIN TWEETY"/>
    <property type="match status" value="1"/>
</dbReference>
<feature type="transmembrane region" description="Helical" evidence="14">
    <location>
        <begin position="207"/>
        <end position="228"/>
    </location>
</feature>
<organism evidence="15 16">
    <name type="scientific">Aureococcus anophagefferens</name>
    <name type="common">Harmful bloom alga</name>
    <dbReference type="NCBI Taxonomy" id="44056"/>
    <lineage>
        <taxon>Eukaryota</taxon>
        <taxon>Sar</taxon>
        <taxon>Stramenopiles</taxon>
        <taxon>Ochrophyta</taxon>
        <taxon>Pelagophyceae</taxon>
        <taxon>Pelagomonadales</taxon>
        <taxon>Pelagomonadaceae</taxon>
        <taxon>Aureococcus</taxon>
    </lineage>
</organism>
<feature type="region of interest" description="Disordered" evidence="13">
    <location>
        <begin position="424"/>
        <end position="469"/>
    </location>
</feature>
<evidence type="ECO:0000256" key="6">
    <source>
        <dbReference type="ARBA" id="ARBA00022989"/>
    </source>
</evidence>
<keyword evidence="6 14" id="KW-1133">Transmembrane helix</keyword>
<reference evidence="15 16" key="1">
    <citation type="submission" date="2024-03" db="EMBL/GenBank/DDBJ databases">
        <title>Aureococcus anophagefferens CCMP1851 and Kratosvirus quantuckense: Draft genome of a second virus-susceptible host strain in the model system.</title>
        <authorList>
            <person name="Chase E."/>
            <person name="Truchon A.R."/>
            <person name="Schepens W."/>
            <person name="Wilhelm S.W."/>
        </authorList>
    </citation>
    <scope>NUCLEOTIDE SEQUENCE [LARGE SCALE GENOMIC DNA]</scope>
    <source>
        <strain evidence="15 16">CCMP1851</strain>
    </source>
</reference>
<keyword evidence="3" id="KW-0813">Transport</keyword>
<keyword evidence="9" id="KW-0869">Chloride channel</keyword>
<evidence type="ECO:0000256" key="2">
    <source>
        <dbReference type="ARBA" id="ARBA00009849"/>
    </source>
</evidence>
<dbReference type="PANTHER" id="PTHR12424">
    <property type="entry name" value="TWEETY-RELATED"/>
    <property type="match status" value="1"/>
</dbReference>
<evidence type="ECO:0000256" key="4">
    <source>
        <dbReference type="ARBA" id="ARBA00022475"/>
    </source>
</evidence>
<comment type="caution">
    <text evidence="15">The sequence shown here is derived from an EMBL/GenBank/DDBJ whole genome shotgun (WGS) entry which is preliminary data.</text>
</comment>
<evidence type="ECO:0000313" key="15">
    <source>
        <dbReference type="EMBL" id="KAK7250140.1"/>
    </source>
</evidence>
<evidence type="ECO:0000256" key="5">
    <source>
        <dbReference type="ARBA" id="ARBA00022692"/>
    </source>
</evidence>
<dbReference type="Proteomes" id="UP001363151">
    <property type="component" value="Unassembled WGS sequence"/>
</dbReference>
<keyword evidence="11" id="KW-0868">Chloride</keyword>
<protein>
    <recommendedName>
        <fullName evidence="17">Plasma membrane fusion protein PRM1</fullName>
    </recommendedName>
</protein>
<sequence length="505" mass="53710">MSDDEARTDTVDLLHSYPHHQPKTGSDFIESEYYTSLIYLAAIVGGIGVILLVVHALYRICLACRSCCCRRCCCTCVERWTKGRRGRMRLLLGFTLLGVCGGVLSWKAAEVELQRGVSNVADSLDTLQDFLGHLGDVTADMLKSTGKITEAASSIECSGSELDDYLDDVSYVNASVADVAAIFDDMIDPVDTAEDQVRSNGRRYVRLVVPVALAAPFALYVLFALCGVGVSKASRAPVSASCCMNTGAIWAGAVGLPVALVVLVVLLVLSVAFSDFCYTDVTSLDDAVESLATYADELEATGVCTGVADALDAIEAATEDLQASVDEITEDVLSCAYIQPIVEDLFYKALCDRTVEGLYRMWILLATCGVAAYCGLILIPWTTAALGQDADTAPETGVELADKGGDDVDVDEEAKAVDADVYAEAPSPKKKARVSRAARPSVKKKKRPSSKGPKKRVPPPPPPPLTPLQSFCGPIACCDAREDDGAAPVEAVLVPAGDSFTYEAI</sequence>